<dbReference type="Proteomes" id="UP000266673">
    <property type="component" value="Unassembled WGS sequence"/>
</dbReference>
<dbReference type="EMBL" id="QKWP01001855">
    <property type="protein sequence ID" value="RIB06187.1"/>
    <property type="molecule type" value="Genomic_DNA"/>
</dbReference>
<sequence>MDFCTDCKCNRPYDQFVWNGKRHKTCKRCKENRDRNKNSLDRYELIQQDNFEILPKEDITHTTIMIEGPESTQHENHIEVNYLDLGDLIEQEIQEMTIGAPTNRVADMIFQTHLVVKLDSTMFYNKTAKEIAGLIVAEIEGGDDYSWE</sequence>
<protein>
    <submittedName>
        <fullName evidence="1">Uncharacterized protein</fullName>
    </submittedName>
</protein>
<proteinExistence type="predicted"/>
<organism evidence="1 2">
    <name type="scientific">Gigaspora rosea</name>
    <dbReference type="NCBI Taxonomy" id="44941"/>
    <lineage>
        <taxon>Eukaryota</taxon>
        <taxon>Fungi</taxon>
        <taxon>Fungi incertae sedis</taxon>
        <taxon>Mucoromycota</taxon>
        <taxon>Glomeromycotina</taxon>
        <taxon>Glomeromycetes</taxon>
        <taxon>Diversisporales</taxon>
        <taxon>Gigasporaceae</taxon>
        <taxon>Gigaspora</taxon>
    </lineage>
</organism>
<name>A0A397UAW0_9GLOM</name>
<dbReference type="AlphaFoldDB" id="A0A397UAW0"/>
<evidence type="ECO:0000313" key="1">
    <source>
        <dbReference type="EMBL" id="RIB06187.1"/>
    </source>
</evidence>
<accession>A0A397UAW0</accession>
<gene>
    <name evidence="1" type="ORF">C2G38_2046994</name>
</gene>
<dbReference type="OrthoDB" id="2443264at2759"/>
<comment type="caution">
    <text evidence="1">The sequence shown here is derived from an EMBL/GenBank/DDBJ whole genome shotgun (WGS) entry which is preliminary data.</text>
</comment>
<reference evidence="1 2" key="1">
    <citation type="submission" date="2018-06" db="EMBL/GenBank/DDBJ databases">
        <title>Comparative genomics reveals the genomic features of Rhizophagus irregularis, R. cerebriforme, R. diaphanum and Gigaspora rosea, and their symbiotic lifestyle signature.</title>
        <authorList>
            <person name="Morin E."/>
            <person name="San Clemente H."/>
            <person name="Chen E.C.H."/>
            <person name="De La Providencia I."/>
            <person name="Hainaut M."/>
            <person name="Kuo A."/>
            <person name="Kohler A."/>
            <person name="Murat C."/>
            <person name="Tang N."/>
            <person name="Roy S."/>
            <person name="Loubradou J."/>
            <person name="Henrissat B."/>
            <person name="Grigoriev I.V."/>
            <person name="Corradi N."/>
            <person name="Roux C."/>
            <person name="Martin F.M."/>
        </authorList>
    </citation>
    <scope>NUCLEOTIDE SEQUENCE [LARGE SCALE GENOMIC DNA]</scope>
    <source>
        <strain evidence="1 2">DAOM 194757</strain>
    </source>
</reference>
<keyword evidence="2" id="KW-1185">Reference proteome</keyword>
<evidence type="ECO:0000313" key="2">
    <source>
        <dbReference type="Proteomes" id="UP000266673"/>
    </source>
</evidence>